<dbReference type="AlphaFoldDB" id="A0A4Y7QCT6"/>
<accession>A0A4Y7QCT6</accession>
<dbReference type="VEuPathDB" id="FungiDB:BD410DRAFT_719190"/>
<organism evidence="1 2">
    <name type="scientific">Rickenella mellea</name>
    <dbReference type="NCBI Taxonomy" id="50990"/>
    <lineage>
        <taxon>Eukaryota</taxon>
        <taxon>Fungi</taxon>
        <taxon>Dikarya</taxon>
        <taxon>Basidiomycota</taxon>
        <taxon>Agaricomycotina</taxon>
        <taxon>Agaricomycetes</taxon>
        <taxon>Hymenochaetales</taxon>
        <taxon>Rickenellaceae</taxon>
        <taxon>Rickenella</taxon>
    </lineage>
</organism>
<dbReference type="EMBL" id="ML170166">
    <property type="protein sequence ID" value="TDL24669.1"/>
    <property type="molecule type" value="Genomic_DNA"/>
</dbReference>
<protein>
    <submittedName>
        <fullName evidence="1">Uncharacterized protein</fullName>
    </submittedName>
</protein>
<proteinExistence type="predicted"/>
<sequence>RYVNRSARFMNAYAKELTGSQVVWATKRYHSHHAFLNMIMVELEKARKA</sequence>
<evidence type="ECO:0000313" key="2">
    <source>
        <dbReference type="Proteomes" id="UP000294933"/>
    </source>
</evidence>
<reference evidence="1 2" key="1">
    <citation type="submission" date="2018-06" db="EMBL/GenBank/DDBJ databases">
        <title>A transcriptomic atlas of mushroom development highlights an independent origin of complex multicellularity.</title>
        <authorList>
            <consortium name="DOE Joint Genome Institute"/>
            <person name="Krizsan K."/>
            <person name="Almasi E."/>
            <person name="Merenyi Z."/>
            <person name="Sahu N."/>
            <person name="Viragh M."/>
            <person name="Koszo T."/>
            <person name="Mondo S."/>
            <person name="Kiss B."/>
            <person name="Balint B."/>
            <person name="Kues U."/>
            <person name="Barry K."/>
            <person name="Hegedus J.C."/>
            <person name="Henrissat B."/>
            <person name="Johnson J."/>
            <person name="Lipzen A."/>
            <person name="Ohm R."/>
            <person name="Nagy I."/>
            <person name="Pangilinan J."/>
            <person name="Yan J."/>
            <person name="Xiong Y."/>
            <person name="Grigoriev I.V."/>
            <person name="Hibbett D.S."/>
            <person name="Nagy L.G."/>
        </authorList>
    </citation>
    <scope>NUCLEOTIDE SEQUENCE [LARGE SCALE GENOMIC DNA]</scope>
    <source>
        <strain evidence="1 2">SZMC22713</strain>
    </source>
</reference>
<feature type="non-terminal residue" evidence="1">
    <location>
        <position position="1"/>
    </location>
</feature>
<keyword evidence="2" id="KW-1185">Reference proteome</keyword>
<dbReference type="OrthoDB" id="2416294at2759"/>
<gene>
    <name evidence="1" type="ORF">BD410DRAFT_719190</name>
</gene>
<evidence type="ECO:0000313" key="1">
    <source>
        <dbReference type="EMBL" id="TDL24669.1"/>
    </source>
</evidence>
<dbReference type="Proteomes" id="UP000294933">
    <property type="component" value="Unassembled WGS sequence"/>
</dbReference>
<name>A0A4Y7QCT6_9AGAM</name>